<reference evidence="4 5" key="1">
    <citation type="submission" date="2022-05" db="EMBL/GenBank/DDBJ databases">
        <title>Chromosome-level reference genomes for two strains of Caenorhabditis briggsae: an improved platform for comparative genomics.</title>
        <authorList>
            <person name="Stevens L."/>
            <person name="Andersen E.C."/>
        </authorList>
    </citation>
    <scope>NUCLEOTIDE SEQUENCE [LARGE SCALE GENOMIC DNA]</scope>
    <source>
        <strain evidence="4">QX1410_ONT</strain>
        <tissue evidence="4">Whole-organism</tissue>
    </source>
</reference>
<evidence type="ECO:0000256" key="1">
    <source>
        <dbReference type="SAM" id="Phobius"/>
    </source>
</evidence>
<dbReference type="EMBL" id="CP090894">
    <property type="protein sequence ID" value="ULT95001.1"/>
    <property type="molecule type" value="Genomic_DNA"/>
</dbReference>
<feature type="transmembrane region" description="Helical" evidence="1">
    <location>
        <begin position="533"/>
        <end position="554"/>
    </location>
</feature>
<dbReference type="AlphaFoldDB" id="A0AAE9AGV3"/>
<proteinExistence type="predicted"/>
<evidence type="ECO:0000256" key="2">
    <source>
        <dbReference type="SAM" id="SignalP"/>
    </source>
</evidence>
<sequence>MQIYFPLLFFIFTCSSIVHSLVISTSLGKLDGKQVEDFHLFKKIPFAKPPVGKLRFQKPEPAESWNGILNAQEYGPACMSNSSVTKSIQKVLDEDCLYINIFTSDNCLKTRNCPVVEYLHGGALHYDSAVMFNDTVILNHFVEKDIVFVIPAFRLGIFSHFVIEDQSIAPNNLALFDILLAMEFIKSEIYNFGGDPNRITLLGHSYGGTVAQILSFSTEVNTDLSLFQQYISMSAPSNFETFEYQLKKTLRFAEKANCIPKGSEHLTNKQKELYMRDCLQKIEAMELLRIQRSLEDDGYPTYGNSVIRGPIFQEVPEQNFMDTPKNVSALTGCTKYEALSFDSYDDIGVSLGFQNPREVNVKYHQDQKNDQLGFSNKIRDETQEMLVQNKVKVDKLLQNGVPTYLYELTYPKHADHTDDLFYIMGVHPFEQDENEKNIGEVYRTMFTNFIKTGEPGIGFERSDLRTSSFFDIYWNETSGDRPKMRTDFEESIMEYWTKEMVHFDQTISKMKMGSVLPVVRSFREPISTSAVPFSYVIFLLLPFLAGFLVAKYCCFRSQKNLYIQLDGNDYPIKNI</sequence>
<evidence type="ECO:0000313" key="4">
    <source>
        <dbReference type="EMBL" id="ULT95001.1"/>
    </source>
</evidence>
<gene>
    <name evidence="4" type="ORF">L3Y34_004032</name>
</gene>
<organism evidence="4 5">
    <name type="scientific">Caenorhabditis briggsae</name>
    <dbReference type="NCBI Taxonomy" id="6238"/>
    <lineage>
        <taxon>Eukaryota</taxon>
        <taxon>Metazoa</taxon>
        <taxon>Ecdysozoa</taxon>
        <taxon>Nematoda</taxon>
        <taxon>Chromadorea</taxon>
        <taxon>Rhabditida</taxon>
        <taxon>Rhabditina</taxon>
        <taxon>Rhabditomorpha</taxon>
        <taxon>Rhabditoidea</taxon>
        <taxon>Rhabditidae</taxon>
        <taxon>Peloderinae</taxon>
        <taxon>Caenorhabditis</taxon>
    </lineage>
</organism>
<keyword evidence="1" id="KW-1133">Transmembrane helix</keyword>
<evidence type="ECO:0000259" key="3">
    <source>
        <dbReference type="Pfam" id="PF00135"/>
    </source>
</evidence>
<feature type="signal peptide" evidence="2">
    <location>
        <begin position="1"/>
        <end position="20"/>
    </location>
</feature>
<dbReference type="Pfam" id="PF00135">
    <property type="entry name" value="COesterase"/>
    <property type="match status" value="1"/>
</dbReference>
<dbReference type="InterPro" id="IPR029058">
    <property type="entry name" value="AB_hydrolase_fold"/>
</dbReference>
<dbReference type="PANTHER" id="PTHR45580">
    <property type="entry name" value="PROTEIN CBG05369"/>
    <property type="match status" value="1"/>
</dbReference>
<accession>A0AAE9AGV3</accession>
<dbReference type="SUPFAM" id="SSF53474">
    <property type="entry name" value="alpha/beta-Hydrolases"/>
    <property type="match status" value="1"/>
</dbReference>
<evidence type="ECO:0000313" key="5">
    <source>
        <dbReference type="Proteomes" id="UP000827892"/>
    </source>
</evidence>
<keyword evidence="2" id="KW-0732">Signal</keyword>
<dbReference type="PANTHER" id="PTHR45580:SF1">
    <property type="entry name" value="CARBOXYLESTERASE TYPE B DOMAIN-CONTAINING PROTEIN"/>
    <property type="match status" value="1"/>
</dbReference>
<feature type="chain" id="PRO_5042107650" description="Carboxylesterase type B domain-containing protein" evidence="2">
    <location>
        <begin position="21"/>
        <end position="575"/>
    </location>
</feature>
<dbReference type="Proteomes" id="UP000827892">
    <property type="component" value="Chromosome IV"/>
</dbReference>
<keyword evidence="1" id="KW-0812">Transmembrane</keyword>
<feature type="domain" description="Carboxylesterase type B" evidence="3">
    <location>
        <begin position="21"/>
        <end position="490"/>
    </location>
</feature>
<name>A0AAE9AGV3_CAEBR</name>
<dbReference type="InterPro" id="IPR002018">
    <property type="entry name" value="CarbesteraseB"/>
</dbReference>
<dbReference type="Gene3D" id="3.40.50.1820">
    <property type="entry name" value="alpha/beta hydrolase"/>
    <property type="match status" value="1"/>
</dbReference>
<protein>
    <recommendedName>
        <fullName evidence="3">Carboxylesterase type B domain-containing protein</fullName>
    </recommendedName>
</protein>
<keyword evidence="1" id="KW-0472">Membrane</keyword>